<name>G5A3T6_PHYSP</name>
<proteinExistence type="predicted"/>
<accession>G5A3T6</accession>
<dbReference type="KEGG" id="psoj:PHYSODRAFT_254595"/>
<feature type="region of interest" description="Disordered" evidence="1">
    <location>
        <begin position="333"/>
        <end position="384"/>
    </location>
</feature>
<gene>
    <name evidence="2" type="ORF">PHYSODRAFT_254595</name>
</gene>
<reference evidence="2 3" key="1">
    <citation type="journal article" date="2006" name="Science">
        <title>Phytophthora genome sequences uncover evolutionary origins and mechanisms of pathogenesis.</title>
        <authorList>
            <person name="Tyler B.M."/>
            <person name="Tripathy S."/>
            <person name="Zhang X."/>
            <person name="Dehal P."/>
            <person name="Jiang R.H."/>
            <person name="Aerts A."/>
            <person name="Arredondo F.D."/>
            <person name="Baxter L."/>
            <person name="Bensasson D."/>
            <person name="Beynon J.L."/>
            <person name="Chapman J."/>
            <person name="Damasceno C.M."/>
            <person name="Dorrance A.E."/>
            <person name="Dou D."/>
            <person name="Dickerman A.W."/>
            <person name="Dubchak I.L."/>
            <person name="Garbelotto M."/>
            <person name="Gijzen M."/>
            <person name="Gordon S.G."/>
            <person name="Govers F."/>
            <person name="Grunwald N.J."/>
            <person name="Huang W."/>
            <person name="Ivors K.L."/>
            <person name="Jones R.W."/>
            <person name="Kamoun S."/>
            <person name="Krampis K."/>
            <person name="Lamour K.H."/>
            <person name="Lee M.K."/>
            <person name="McDonald W.H."/>
            <person name="Medina M."/>
            <person name="Meijer H.J."/>
            <person name="Nordberg E.K."/>
            <person name="Maclean D.J."/>
            <person name="Ospina-Giraldo M.D."/>
            <person name="Morris P.F."/>
            <person name="Phuntumart V."/>
            <person name="Putnam N.H."/>
            <person name="Rash S."/>
            <person name="Rose J.K."/>
            <person name="Sakihama Y."/>
            <person name="Salamov A.A."/>
            <person name="Savidor A."/>
            <person name="Scheuring C.F."/>
            <person name="Smith B.M."/>
            <person name="Sobral B.W."/>
            <person name="Terry A."/>
            <person name="Torto-Alalibo T.A."/>
            <person name="Win J."/>
            <person name="Xu Z."/>
            <person name="Zhang H."/>
            <person name="Grigoriev I.V."/>
            <person name="Rokhsar D.S."/>
            <person name="Boore J.L."/>
        </authorList>
    </citation>
    <scope>NUCLEOTIDE SEQUENCE [LARGE SCALE GENOMIC DNA]</scope>
    <source>
        <strain evidence="2 3">P6497</strain>
    </source>
</reference>
<dbReference type="InParanoid" id="G5A3T6"/>
<dbReference type="RefSeq" id="XP_009534297.1">
    <property type="nucleotide sequence ID" value="XM_009536002.1"/>
</dbReference>
<protein>
    <submittedName>
        <fullName evidence="2">Uncharacterized protein</fullName>
    </submittedName>
</protein>
<feature type="region of interest" description="Disordered" evidence="1">
    <location>
        <begin position="266"/>
        <end position="305"/>
    </location>
</feature>
<dbReference type="Proteomes" id="UP000002640">
    <property type="component" value="Unassembled WGS sequence"/>
</dbReference>
<dbReference type="GeneID" id="20638516"/>
<sequence length="521" mass="59901">MSHRLTEEGDQAWRVELALLAASDLALSIPKHIRVIFMRATAGFIAECVFTDHHEEKLTKMETTALVYCIRYNEPLAVIQDVVVLTPPEDGQDLAFNTRIGKLGSSPEDGRYRVETLWKKGKRSKDPGYASLTAVPMVCLGTIRGFLTDRGAMDLEATIYTRLVKAKLAIGARFPGDKPRDLKELFYYKMHWAPVKKIMIEEFVRYKAMWWKHVFGNLVATFMDALAHYRLKWRTERRPNYESVIASEKFQVELAEKIANEYVEHPSSKSPTITFTESQEVIDLEKDESSEGEETHISDEEELTQDPELYHDTEDENSPVNALALSQSSRIQVLSIDDSQPDAEPTIESDPTSEAVPNADSTELEMKYPVPESQTTPRSTSPREELLDEIKASTQKMLDDAKAEVKATIKASSETLMDSLRAEFKELRADIHTQHHQQPAPGPVSLQLQQPVPSQMQQYQEFLQFQQFQLIWRRQRATQPQPQSDEAQWLQQLQQLEWRQQRYNQQRFNNQQRFQQGGQPM</sequence>
<evidence type="ECO:0000313" key="2">
    <source>
        <dbReference type="EMBL" id="EGZ09436.1"/>
    </source>
</evidence>
<organism evidence="2 3">
    <name type="scientific">Phytophthora sojae (strain P6497)</name>
    <name type="common">Soybean stem and root rot agent</name>
    <name type="synonym">Phytophthora megasperma f. sp. glycines</name>
    <dbReference type="NCBI Taxonomy" id="1094619"/>
    <lineage>
        <taxon>Eukaryota</taxon>
        <taxon>Sar</taxon>
        <taxon>Stramenopiles</taxon>
        <taxon>Oomycota</taxon>
        <taxon>Peronosporomycetes</taxon>
        <taxon>Peronosporales</taxon>
        <taxon>Peronosporaceae</taxon>
        <taxon>Phytophthora</taxon>
    </lineage>
</organism>
<dbReference type="EMBL" id="JH159159">
    <property type="protein sequence ID" value="EGZ09436.1"/>
    <property type="molecule type" value="Genomic_DNA"/>
</dbReference>
<feature type="compositionally biased region" description="Polar residues" evidence="1">
    <location>
        <begin position="268"/>
        <end position="279"/>
    </location>
</feature>
<evidence type="ECO:0000313" key="3">
    <source>
        <dbReference type="Proteomes" id="UP000002640"/>
    </source>
</evidence>
<keyword evidence="3" id="KW-1185">Reference proteome</keyword>
<dbReference type="SMR" id="G5A3T6"/>
<feature type="compositionally biased region" description="Basic and acidic residues" evidence="1">
    <location>
        <begin position="283"/>
        <end position="298"/>
    </location>
</feature>
<evidence type="ECO:0000256" key="1">
    <source>
        <dbReference type="SAM" id="MobiDB-lite"/>
    </source>
</evidence>
<dbReference type="AlphaFoldDB" id="G5A3T6"/>